<protein>
    <submittedName>
        <fullName evidence="2">Uncharacterized protein</fullName>
    </submittedName>
</protein>
<feature type="compositionally biased region" description="Basic residues" evidence="1">
    <location>
        <begin position="97"/>
        <end position="106"/>
    </location>
</feature>
<gene>
    <name evidence="2" type="ORF">PEBR_11903</name>
</gene>
<dbReference type="EMBL" id="LJBN01000117">
    <property type="protein sequence ID" value="OOQ88893.1"/>
    <property type="molecule type" value="Genomic_DNA"/>
</dbReference>
<sequence length="576" mass="66363">MEDEPERRQVRENKNRMTGYVYLDPDEIYEPTQRRVSTISRDHVIQGKRTRRSVERSESPSVKSQRSRSRLSLDSEPELRETASAPVLQSTKSAKPSSRKVFHGKAVHAIFPNLPRAKNPSDERSNPESNHSNKRIQRLESVTLNNVSSRPHGKRTINFIASDSLSSEDGKDTEKLSNLARELAQKQKEVRLQAKENRILKRQVQLLLARSDEMADLKIDLDDARTQNEELQRQINQPKGSTRRGSKVQNGDFEELQAQARTIQQLKSRLDTASQLNKLTLNPSLHYWARKPTDSKQGWMKIRTSVNLLASSLEEMLLVPKDLARSLENHEKRQATVDLLESSFGNTQLLFTEPWLALRSLLFRFIRDFIFYSDIWQTFHCDGLIAREYQRVIGLSAPDGYLELFHKAAFYEILHDTDFKEYVLWPYRQDIREELMQFLAPLTSSSRLNEEIKNVERQADTLIENAFSLRASCIPDAGERFEITCYKPGDVFDPETMKPEHSDGREMILPETFNTAYRVKVCVQGSMKQYVVEESMQGVDLLKVMSQPFLDRTEGCDSRGSIISEKACVVLELSHQ</sequence>
<feature type="compositionally biased region" description="Low complexity" evidence="1">
    <location>
        <begin position="59"/>
        <end position="70"/>
    </location>
</feature>
<comment type="caution">
    <text evidence="2">The sequence shown here is derived from an EMBL/GenBank/DDBJ whole genome shotgun (WGS) entry which is preliminary data.</text>
</comment>
<feature type="compositionally biased region" description="Polar residues" evidence="1">
    <location>
        <begin position="87"/>
        <end position="96"/>
    </location>
</feature>
<accession>A0A1S9RTN3</accession>
<reference evidence="3" key="1">
    <citation type="submission" date="2015-09" db="EMBL/GenBank/DDBJ databases">
        <authorList>
            <person name="Fill T.P."/>
            <person name="Baretta J.F."/>
            <person name="de Almeida L.G."/>
            <person name="Rocha M."/>
            <person name="de Souza D.H."/>
            <person name="Malavazi I."/>
            <person name="Cerdeira L.T."/>
            <person name="Hong H."/>
            <person name="Samborskyy M."/>
            <person name="de Vasconcelos A.T."/>
            <person name="Leadlay P."/>
            <person name="Rodrigues-Filho E."/>
        </authorList>
    </citation>
    <scope>NUCLEOTIDE SEQUENCE [LARGE SCALE GENOMIC DNA]</scope>
    <source>
        <strain evidence="3">LaBioMMi 136</strain>
    </source>
</reference>
<evidence type="ECO:0000313" key="3">
    <source>
        <dbReference type="Proteomes" id="UP000190744"/>
    </source>
</evidence>
<feature type="compositionally biased region" description="Basic and acidic residues" evidence="1">
    <location>
        <begin position="71"/>
        <end position="81"/>
    </location>
</feature>
<name>A0A1S9RTN3_PENBI</name>
<dbReference type="Proteomes" id="UP000190744">
    <property type="component" value="Unassembled WGS sequence"/>
</dbReference>
<proteinExistence type="predicted"/>
<dbReference type="AlphaFoldDB" id="A0A1S9RTN3"/>
<evidence type="ECO:0000256" key="1">
    <source>
        <dbReference type="SAM" id="MobiDB-lite"/>
    </source>
</evidence>
<evidence type="ECO:0000313" key="2">
    <source>
        <dbReference type="EMBL" id="OOQ88893.1"/>
    </source>
</evidence>
<feature type="region of interest" description="Disordered" evidence="1">
    <location>
        <begin position="33"/>
        <end position="136"/>
    </location>
</feature>
<organism evidence="2 3">
    <name type="scientific">Penicillium brasilianum</name>
    <dbReference type="NCBI Taxonomy" id="104259"/>
    <lineage>
        <taxon>Eukaryota</taxon>
        <taxon>Fungi</taxon>
        <taxon>Dikarya</taxon>
        <taxon>Ascomycota</taxon>
        <taxon>Pezizomycotina</taxon>
        <taxon>Eurotiomycetes</taxon>
        <taxon>Eurotiomycetidae</taxon>
        <taxon>Eurotiales</taxon>
        <taxon>Aspergillaceae</taxon>
        <taxon>Penicillium</taxon>
    </lineage>
</organism>
<feature type="region of interest" description="Disordered" evidence="1">
    <location>
        <begin position="228"/>
        <end position="249"/>
    </location>
</feature>